<evidence type="ECO:0000313" key="2">
    <source>
        <dbReference type="EMBL" id="NHR07401.1"/>
    </source>
</evidence>
<dbReference type="EMBL" id="JAAOMA010000034">
    <property type="protein sequence ID" value="NHR07401.1"/>
    <property type="molecule type" value="Genomic_DNA"/>
</dbReference>
<feature type="region of interest" description="Disordered" evidence="1">
    <location>
        <begin position="1"/>
        <end position="25"/>
    </location>
</feature>
<feature type="compositionally biased region" description="Basic and acidic residues" evidence="1">
    <location>
        <begin position="8"/>
        <end position="25"/>
    </location>
</feature>
<evidence type="ECO:0000256" key="1">
    <source>
        <dbReference type="SAM" id="MobiDB-lite"/>
    </source>
</evidence>
<sequence>MTGVQREALFDQRSREEVEAEKARMSPVLTEKDHDDLDVFLHDVLDDFSKGVLSRDQVVQGLSHMIAAASLGNYVELRNNFKHGLRPRGEEAEE</sequence>
<gene>
    <name evidence="2" type="ORF">HA052_19610</name>
</gene>
<organism evidence="2 3">
    <name type="scientific">Chromobacterium fluminis</name>
    <dbReference type="NCBI Taxonomy" id="3044269"/>
    <lineage>
        <taxon>Bacteria</taxon>
        <taxon>Pseudomonadati</taxon>
        <taxon>Pseudomonadota</taxon>
        <taxon>Betaproteobacteria</taxon>
        <taxon>Neisseriales</taxon>
        <taxon>Chromobacteriaceae</taxon>
        <taxon>Chromobacterium</taxon>
    </lineage>
</organism>
<dbReference type="RefSeq" id="WP_166453211.1">
    <property type="nucleotide sequence ID" value="NZ_JAAOMA010000034.1"/>
</dbReference>
<evidence type="ECO:0000313" key="3">
    <source>
        <dbReference type="Proteomes" id="UP001515641"/>
    </source>
</evidence>
<name>A0ABX0LCR3_9NEIS</name>
<keyword evidence="3" id="KW-1185">Reference proteome</keyword>
<comment type="caution">
    <text evidence="2">The sequence shown here is derived from an EMBL/GenBank/DDBJ whole genome shotgun (WGS) entry which is preliminary data.</text>
</comment>
<dbReference type="Proteomes" id="UP001515641">
    <property type="component" value="Unassembled WGS sequence"/>
</dbReference>
<proteinExistence type="predicted"/>
<protein>
    <submittedName>
        <fullName evidence="2">Uncharacterized protein</fullName>
    </submittedName>
</protein>
<accession>A0ABX0LCR3</accession>
<reference evidence="2 3" key="1">
    <citation type="submission" date="2020-03" db="EMBL/GenBank/DDBJ databases">
        <title>Draft genome sequence of environmentally isolated cultures.</title>
        <authorList>
            <person name="Wilson H.S."/>
            <person name="De Leon M.E."/>
        </authorList>
    </citation>
    <scope>NUCLEOTIDE SEQUENCE [LARGE SCALE GENOMIC DNA]</scope>
    <source>
        <strain evidence="2 3">HSC-31F16</strain>
    </source>
</reference>